<protein>
    <submittedName>
        <fullName evidence="1">Uncharacterized protein</fullName>
    </submittedName>
</protein>
<sequence length="111" mass="12039">MTDEQFREQYHPLHVPAHFEAGAPLADHILFALAQLGTGTADEIISKLKELDESLEDKLLIADVHAQLTQWHTQGLLAADEQDGSLVYSLQKITAGNDGAVDPDLLAPGLD</sequence>
<accession>A0ABW5YEN2</accession>
<evidence type="ECO:0000313" key="2">
    <source>
        <dbReference type="Proteomes" id="UP001597557"/>
    </source>
</evidence>
<keyword evidence="2" id="KW-1185">Reference proteome</keyword>
<name>A0ABW5YEN2_9SPHI</name>
<dbReference type="EMBL" id="JBHUPD010000003">
    <property type="protein sequence ID" value="MFD2873742.1"/>
    <property type="molecule type" value="Genomic_DNA"/>
</dbReference>
<organism evidence="1 2">
    <name type="scientific">Mucilaginibacter ximonensis</name>
    <dbReference type="NCBI Taxonomy" id="538021"/>
    <lineage>
        <taxon>Bacteria</taxon>
        <taxon>Pseudomonadati</taxon>
        <taxon>Bacteroidota</taxon>
        <taxon>Sphingobacteriia</taxon>
        <taxon>Sphingobacteriales</taxon>
        <taxon>Sphingobacteriaceae</taxon>
        <taxon>Mucilaginibacter</taxon>
    </lineage>
</organism>
<dbReference type="RefSeq" id="WP_377187077.1">
    <property type="nucleotide sequence ID" value="NZ_JBHUPD010000003.1"/>
</dbReference>
<proteinExistence type="predicted"/>
<evidence type="ECO:0000313" key="1">
    <source>
        <dbReference type="EMBL" id="MFD2873742.1"/>
    </source>
</evidence>
<gene>
    <name evidence="1" type="ORF">ACFS5N_14750</name>
</gene>
<comment type="caution">
    <text evidence="1">The sequence shown here is derived from an EMBL/GenBank/DDBJ whole genome shotgun (WGS) entry which is preliminary data.</text>
</comment>
<reference evidence="2" key="1">
    <citation type="journal article" date="2019" name="Int. J. Syst. Evol. Microbiol.">
        <title>The Global Catalogue of Microorganisms (GCM) 10K type strain sequencing project: providing services to taxonomists for standard genome sequencing and annotation.</title>
        <authorList>
            <consortium name="The Broad Institute Genomics Platform"/>
            <consortium name="The Broad Institute Genome Sequencing Center for Infectious Disease"/>
            <person name="Wu L."/>
            <person name="Ma J."/>
        </authorList>
    </citation>
    <scope>NUCLEOTIDE SEQUENCE [LARGE SCALE GENOMIC DNA]</scope>
    <source>
        <strain evidence="2">KCTC 22437</strain>
    </source>
</reference>
<dbReference type="Proteomes" id="UP001597557">
    <property type="component" value="Unassembled WGS sequence"/>
</dbReference>